<dbReference type="CDD" id="cd06661">
    <property type="entry name" value="GGCT_like"/>
    <property type="match status" value="1"/>
</dbReference>
<dbReference type="Gene3D" id="3.10.490.10">
    <property type="entry name" value="Gamma-glutamyl cyclotransferase-like"/>
    <property type="match status" value="1"/>
</dbReference>
<gene>
    <name evidence="5" type="ORF">PVAND_003563</name>
</gene>
<name>A0A9J6BUF4_POLVA</name>
<comment type="caution">
    <text evidence="5">The sequence shown here is derived from an EMBL/GenBank/DDBJ whole genome shotgun (WGS) entry which is preliminary data.</text>
</comment>
<dbReference type="InterPro" id="IPR036568">
    <property type="entry name" value="GGCT-like_sf"/>
</dbReference>
<dbReference type="EMBL" id="JADBJN010000003">
    <property type="protein sequence ID" value="KAG5673521.1"/>
    <property type="molecule type" value="Genomic_DNA"/>
</dbReference>
<dbReference type="AlphaFoldDB" id="A0A9J6BUF4"/>
<evidence type="ECO:0000313" key="5">
    <source>
        <dbReference type="EMBL" id="KAG5673521.1"/>
    </source>
</evidence>
<keyword evidence="6" id="KW-1185">Reference proteome</keyword>
<sequence>MQNKSAERVGVGKLEHFRIDFADTNANPQYYSSRWNGSPATIVEHQNSIVYGAVWKLNLADVEELDRQEGVESCIYKPISLKVYVESLEREITCRSYQLVFNPKILLDPVSREEARQPSKTYLTVIVNGAIESKLPETYVNFLKTFKHNGKYATDSDFIEKLSLKNVL</sequence>
<dbReference type="GO" id="GO:0003839">
    <property type="term" value="F:gamma-glutamylcyclotransferase activity"/>
    <property type="evidence" value="ECO:0007669"/>
    <property type="project" value="UniProtKB-EC"/>
</dbReference>
<evidence type="ECO:0000313" key="6">
    <source>
        <dbReference type="Proteomes" id="UP001107558"/>
    </source>
</evidence>
<dbReference type="PANTHER" id="PTHR12935:SF0">
    <property type="entry name" value="GAMMA-GLUTAMYLCYCLOTRANSFERASE"/>
    <property type="match status" value="1"/>
</dbReference>
<dbReference type="PANTHER" id="PTHR12935">
    <property type="entry name" value="GAMMA-GLUTAMYLCYCLOTRANSFERASE"/>
    <property type="match status" value="1"/>
</dbReference>
<dbReference type="Proteomes" id="UP001107558">
    <property type="component" value="Chromosome 3"/>
</dbReference>
<protein>
    <recommendedName>
        <fullName evidence="1">gamma-glutamylcyclotransferase</fullName>
        <ecNumber evidence="1">4.3.2.9</ecNumber>
    </recommendedName>
</protein>
<dbReference type="EC" id="4.3.2.9" evidence="1"/>
<feature type="active site" description="Proton acceptor" evidence="3">
    <location>
        <position position="69"/>
    </location>
</feature>
<dbReference type="SUPFAM" id="SSF110857">
    <property type="entry name" value="Gamma-glutamyl cyclotransferase-like"/>
    <property type="match status" value="1"/>
</dbReference>
<dbReference type="OrthoDB" id="2924818at2759"/>
<evidence type="ECO:0000256" key="4">
    <source>
        <dbReference type="PIRSR" id="PIRSR617939-2"/>
    </source>
</evidence>
<dbReference type="InterPro" id="IPR013024">
    <property type="entry name" value="GGCT-like"/>
</dbReference>
<keyword evidence="2" id="KW-0456">Lyase</keyword>
<evidence type="ECO:0000256" key="1">
    <source>
        <dbReference type="ARBA" id="ARBA00012346"/>
    </source>
</evidence>
<reference evidence="5" key="1">
    <citation type="submission" date="2021-03" db="EMBL/GenBank/DDBJ databases">
        <title>Chromosome level genome of the anhydrobiotic midge Polypedilum vanderplanki.</title>
        <authorList>
            <person name="Yoshida Y."/>
            <person name="Kikawada T."/>
            <person name="Gusev O."/>
        </authorList>
    </citation>
    <scope>NUCLEOTIDE SEQUENCE</scope>
    <source>
        <strain evidence="5">NIAS01</strain>
        <tissue evidence="5">Whole body or cell culture</tissue>
    </source>
</reference>
<evidence type="ECO:0000256" key="3">
    <source>
        <dbReference type="PIRSR" id="PIRSR617939-1"/>
    </source>
</evidence>
<feature type="binding site" evidence="4">
    <location>
        <position position="122"/>
    </location>
    <ligand>
        <name>substrate</name>
    </ligand>
</feature>
<proteinExistence type="predicted"/>
<accession>A0A9J6BUF4</accession>
<evidence type="ECO:0000256" key="2">
    <source>
        <dbReference type="ARBA" id="ARBA00023239"/>
    </source>
</evidence>
<dbReference type="InterPro" id="IPR017939">
    <property type="entry name" value="G-Glutamylcylcotransferase"/>
</dbReference>
<dbReference type="Pfam" id="PF13772">
    <property type="entry name" value="AIG2_2"/>
    <property type="match status" value="1"/>
</dbReference>
<organism evidence="5 6">
    <name type="scientific">Polypedilum vanderplanki</name>
    <name type="common">Sleeping chironomid midge</name>
    <dbReference type="NCBI Taxonomy" id="319348"/>
    <lineage>
        <taxon>Eukaryota</taxon>
        <taxon>Metazoa</taxon>
        <taxon>Ecdysozoa</taxon>
        <taxon>Arthropoda</taxon>
        <taxon>Hexapoda</taxon>
        <taxon>Insecta</taxon>
        <taxon>Pterygota</taxon>
        <taxon>Neoptera</taxon>
        <taxon>Endopterygota</taxon>
        <taxon>Diptera</taxon>
        <taxon>Nematocera</taxon>
        <taxon>Chironomoidea</taxon>
        <taxon>Chironomidae</taxon>
        <taxon>Chironominae</taxon>
        <taxon>Polypedilum</taxon>
        <taxon>Polypedilum</taxon>
    </lineage>
</organism>